<comment type="similarity">
    <text evidence="6">Belongs to the MT-A70-like family.</text>
</comment>
<dbReference type="GO" id="GO:0001734">
    <property type="term" value="F:mRNA m(6)A methyltransferase activity"/>
    <property type="evidence" value="ECO:0007669"/>
    <property type="project" value="UniProtKB-EC"/>
</dbReference>
<name>A0A0P1KSL7_9SACH</name>
<comment type="catalytic activity">
    <reaction evidence="5">
        <text>an adenosine in mRNA + S-adenosyl-L-methionine = an N(6)-methyladenosine in mRNA + S-adenosyl-L-homocysteine + H(+)</text>
        <dbReference type="Rhea" id="RHEA:55584"/>
        <dbReference type="Rhea" id="RHEA-COMP:12414"/>
        <dbReference type="Rhea" id="RHEA-COMP:12417"/>
        <dbReference type="ChEBI" id="CHEBI:15378"/>
        <dbReference type="ChEBI" id="CHEBI:57856"/>
        <dbReference type="ChEBI" id="CHEBI:59789"/>
        <dbReference type="ChEBI" id="CHEBI:74411"/>
        <dbReference type="ChEBI" id="CHEBI:74449"/>
        <dbReference type="EC" id="2.1.1.348"/>
    </reaction>
</comment>
<keyword evidence="8" id="KW-1185">Reference proteome</keyword>
<keyword evidence="3" id="KW-0808">Transferase</keyword>
<dbReference type="PANTHER" id="PTHR12829">
    <property type="entry name" value="N6-ADENOSINE-METHYLTRANSFERASE"/>
    <property type="match status" value="1"/>
</dbReference>
<evidence type="ECO:0000256" key="3">
    <source>
        <dbReference type="ARBA" id="ARBA00022679"/>
    </source>
</evidence>
<gene>
    <name evidence="7" type="ORF">LAQU0_S07e04588g</name>
</gene>
<reference evidence="8" key="1">
    <citation type="submission" date="2015-10" db="EMBL/GenBank/DDBJ databases">
        <authorList>
            <person name="Devillers H."/>
        </authorList>
    </citation>
    <scope>NUCLEOTIDE SEQUENCE [LARGE SCALE GENOMIC DNA]</scope>
</reference>
<evidence type="ECO:0000256" key="5">
    <source>
        <dbReference type="ARBA" id="ARBA00048957"/>
    </source>
</evidence>
<dbReference type="AlphaFoldDB" id="A0A0P1KSL7"/>
<keyword evidence="4" id="KW-0949">S-adenosyl-L-methionine</keyword>
<evidence type="ECO:0000256" key="1">
    <source>
        <dbReference type="ARBA" id="ARBA00012160"/>
    </source>
</evidence>
<dbReference type="PROSITE" id="PS51143">
    <property type="entry name" value="MT_A70"/>
    <property type="match status" value="1"/>
</dbReference>
<evidence type="ECO:0000256" key="2">
    <source>
        <dbReference type="ARBA" id="ARBA00022603"/>
    </source>
</evidence>
<proteinExistence type="inferred from homology"/>
<evidence type="ECO:0000256" key="6">
    <source>
        <dbReference type="PROSITE-ProRule" id="PRU00489"/>
    </source>
</evidence>
<dbReference type="InterPro" id="IPR029063">
    <property type="entry name" value="SAM-dependent_MTases_sf"/>
</dbReference>
<dbReference type="EC" id="2.1.1.348" evidence="1"/>
<evidence type="ECO:0000256" key="4">
    <source>
        <dbReference type="ARBA" id="ARBA00022691"/>
    </source>
</evidence>
<evidence type="ECO:0000313" key="8">
    <source>
        <dbReference type="Proteomes" id="UP000236544"/>
    </source>
</evidence>
<dbReference type="Proteomes" id="UP000236544">
    <property type="component" value="Unassembled WGS sequence"/>
</dbReference>
<organism evidence="7 8">
    <name type="scientific">Lachancea quebecensis</name>
    <dbReference type="NCBI Taxonomy" id="1654605"/>
    <lineage>
        <taxon>Eukaryota</taxon>
        <taxon>Fungi</taxon>
        <taxon>Dikarya</taxon>
        <taxon>Ascomycota</taxon>
        <taxon>Saccharomycotina</taxon>
        <taxon>Saccharomycetes</taxon>
        <taxon>Saccharomycetales</taxon>
        <taxon>Saccharomycetaceae</taxon>
        <taxon>Lachancea</taxon>
    </lineage>
</organism>
<dbReference type="PANTHER" id="PTHR12829:SF7">
    <property type="entry name" value="N6-ADENOSINE-METHYLTRANSFERASE CATALYTIC SUBUNIT"/>
    <property type="match status" value="1"/>
</dbReference>
<dbReference type="InterPro" id="IPR007757">
    <property type="entry name" value="MT-A70-like"/>
</dbReference>
<sequence>MNTQLVKYLIENHAALLSPPVSGDLANIYILFALASNPESAGMEQWEANLAKFWQEIREIADLCAGCFVFASRSYGSATLSSRDVSVEYIDVQALKMIHNSTVSAPVEFVRPIRSLSCENAEEMTLSDRLLSVLDSDAAATPNKKVLAKLEHFLSTKPASYRLGHERAQKFTPHSKFIPVCGNRSHTNALANIASITGNRVLSLDGNQLAATEQNIPGLSRCVQSKIHHIPNLKPQTDKSLGDCSYLDTCHKLSTCRYMHYLQYVPESLVQAVAARSRELNDLESDSKSICLYTRNLCCSVASKSVLPAQWIQCDVRKFDFSVLGQFSVVVADPAWNIRMNLPYGTCNDSELTDLPLELLQNEGVLFLWVTGRAIEVGKESLRKWGYEVCNQISWVKTNQLGRTIVTGRTGHWLNHSKEQLLVGLKGQPEWLNRQCDVDLIVSSSRETSRKPDELYEMIERMVGPHARKLEIFGRDHNTRPGWFTIGNQLAGDSLCEPDVQQKYRQFLHTQRAGPGRSSAAA</sequence>
<protein>
    <recommendedName>
        <fullName evidence="1">mRNA m(6)A methyltransferase</fullName>
        <ecNumber evidence="1">2.1.1.348</ecNumber>
    </recommendedName>
</protein>
<accession>A0A0P1KSL7</accession>
<dbReference type="OrthoDB" id="10262526at2759"/>
<dbReference type="EMBL" id="LN890573">
    <property type="protein sequence ID" value="CUS22980.1"/>
    <property type="molecule type" value="Genomic_DNA"/>
</dbReference>
<evidence type="ECO:0000313" key="7">
    <source>
        <dbReference type="EMBL" id="CUS22980.1"/>
    </source>
</evidence>
<dbReference type="Pfam" id="PF05063">
    <property type="entry name" value="MT-A70"/>
    <property type="match status" value="1"/>
</dbReference>
<keyword evidence="2" id="KW-0489">Methyltransferase</keyword>
<dbReference type="GO" id="GO:0005634">
    <property type="term" value="C:nucleus"/>
    <property type="evidence" value="ECO:0007669"/>
    <property type="project" value="TreeGrafter"/>
</dbReference>
<dbReference type="SUPFAM" id="SSF53335">
    <property type="entry name" value="S-adenosyl-L-methionine-dependent methyltransferases"/>
    <property type="match status" value="1"/>
</dbReference>
<dbReference type="GO" id="GO:0032259">
    <property type="term" value="P:methylation"/>
    <property type="evidence" value="ECO:0007669"/>
    <property type="project" value="UniProtKB-KW"/>
</dbReference>
<dbReference type="GO" id="GO:0036396">
    <property type="term" value="C:RNA N6-methyladenosine methyltransferase complex"/>
    <property type="evidence" value="ECO:0007669"/>
    <property type="project" value="TreeGrafter"/>
</dbReference>